<proteinExistence type="inferred from homology"/>
<dbReference type="Pfam" id="PF01343">
    <property type="entry name" value="Peptidase_S49"/>
    <property type="match status" value="1"/>
</dbReference>
<evidence type="ECO:0000313" key="7">
    <source>
        <dbReference type="EMBL" id="OCL36874.1"/>
    </source>
</evidence>
<protein>
    <submittedName>
        <fullName evidence="7">Uncharacterized protein</fullName>
    </submittedName>
</protein>
<dbReference type="PANTHER" id="PTHR42987:SF4">
    <property type="entry name" value="PROTEASE SOHB-RELATED"/>
    <property type="match status" value="1"/>
</dbReference>
<dbReference type="SUPFAM" id="SSF52096">
    <property type="entry name" value="ClpP/crotonase"/>
    <property type="match status" value="1"/>
</dbReference>
<evidence type="ECO:0000256" key="6">
    <source>
        <dbReference type="SAM" id="Phobius"/>
    </source>
</evidence>
<dbReference type="Proteomes" id="UP000093501">
    <property type="component" value="Unassembled WGS sequence"/>
</dbReference>
<keyword evidence="6" id="KW-0472">Membrane</keyword>
<comment type="caution">
    <text evidence="7">The sequence shown here is derived from an EMBL/GenBank/DDBJ whole genome shotgun (WGS) entry which is preliminary data.</text>
</comment>
<feature type="transmembrane region" description="Helical" evidence="6">
    <location>
        <begin position="55"/>
        <end position="82"/>
    </location>
</feature>
<keyword evidence="8" id="KW-1185">Reference proteome</keyword>
<keyword evidence="2" id="KW-0645">Protease</keyword>
<evidence type="ECO:0000313" key="8">
    <source>
        <dbReference type="Proteomes" id="UP000093501"/>
    </source>
</evidence>
<dbReference type="InterPro" id="IPR047272">
    <property type="entry name" value="S49_SppA_C"/>
</dbReference>
<sequence>MTDQQPAFPPPSVGERSPDLPAPGPGRMDPVSAPAPAAARPAGGFGHGFGLGTGIGLGLGVAILVSSLALGALLIASSLTLVGTAAGSATTRLATIWGDGSQTLRAVPVSGPILADASDGSLLVSGTYGYEVASEIDSLGDDDASGVVLLVNTPGGSIAGSRAISDAIVRYRERTGNPVLVHVSSTSASGGVYATAPADEILADHGAMVGSIGVIFGPFVYYDGVIATSGSLLESGVTTTGGITTEYLTAGEGKDFGNPYRPMTDEERAVYQQGLANEYDAFVSHVAEHRGIAEDAIRDTLGAHLYDSRRAQELGLIDGVMGREDFFRHAAEAAGLDPDDTRVEAVQPPDMWEAWLGVERAFGQSPAVDAREGVRPAVSGAFCGGGQPLAFAGQLPAVCG</sequence>
<dbReference type="GO" id="GO:0008236">
    <property type="term" value="F:serine-type peptidase activity"/>
    <property type="evidence" value="ECO:0007669"/>
    <property type="project" value="UniProtKB-KW"/>
</dbReference>
<keyword evidence="6" id="KW-1133">Transmembrane helix</keyword>
<dbReference type="EMBL" id="MBQD01000005">
    <property type="protein sequence ID" value="OCL36874.1"/>
    <property type="molecule type" value="Genomic_DNA"/>
</dbReference>
<dbReference type="RefSeq" id="WP_068750065.1">
    <property type="nucleotide sequence ID" value="NZ_LR214441.1"/>
</dbReference>
<evidence type="ECO:0000256" key="1">
    <source>
        <dbReference type="ARBA" id="ARBA00008683"/>
    </source>
</evidence>
<feature type="region of interest" description="Disordered" evidence="5">
    <location>
        <begin position="1"/>
        <end position="39"/>
    </location>
</feature>
<accession>A0A1C0AR28</accession>
<dbReference type="AlphaFoldDB" id="A0A1C0AR28"/>
<name>A0A1C0AR28_9ACTN</name>
<dbReference type="InterPro" id="IPR002142">
    <property type="entry name" value="Peptidase_S49"/>
</dbReference>
<organism evidence="7 8">
    <name type="scientific">Tessaracoccus lapidicaptus</name>
    <dbReference type="NCBI Taxonomy" id="1427523"/>
    <lineage>
        <taxon>Bacteria</taxon>
        <taxon>Bacillati</taxon>
        <taxon>Actinomycetota</taxon>
        <taxon>Actinomycetes</taxon>
        <taxon>Propionibacteriales</taxon>
        <taxon>Propionibacteriaceae</taxon>
        <taxon>Tessaracoccus</taxon>
    </lineage>
</organism>
<dbReference type="InterPro" id="IPR029045">
    <property type="entry name" value="ClpP/crotonase-like_dom_sf"/>
</dbReference>
<comment type="similarity">
    <text evidence="1">Belongs to the peptidase S49 family.</text>
</comment>
<evidence type="ECO:0000256" key="3">
    <source>
        <dbReference type="ARBA" id="ARBA00022801"/>
    </source>
</evidence>
<dbReference type="CDD" id="cd07023">
    <property type="entry name" value="S49_Sppa_N_C"/>
    <property type="match status" value="1"/>
</dbReference>
<keyword evidence="4" id="KW-0720">Serine protease</keyword>
<reference evidence="8" key="1">
    <citation type="submission" date="2016-07" db="EMBL/GenBank/DDBJ databases">
        <authorList>
            <person name="Florea S."/>
            <person name="Webb J.S."/>
            <person name="Jaromczyk J."/>
            <person name="Schardl C.L."/>
        </authorList>
    </citation>
    <scope>NUCLEOTIDE SEQUENCE [LARGE SCALE GENOMIC DNA]</scope>
    <source>
        <strain evidence="8">IPBSL-7</strain>
    </source>
</reference>
<keyword evidence="3" id="KW-0378">Hydrolase</keyword>
<dbReference type="GO" id="GO:0006508">
    <property type="term" value="P:proteolysis"/>
    <property type="evidence" value="ECO:0007669"/>
    <property type="project" value="UniProtKB-KW"/>
</dbReference>
<keyword evidence="6" id="KW-0812">Transmembrane</keyword>
<evidence type="ECO:0000256" key="2">
    <source>
        <dbReference type="ARBA" id="ARBA00022670"/>
    </source>
</evidence>
<gene>
    <name evidence="7" type="ORF">BCR15_13125</name>
</gene>
<dbReference type="Gene3D" id="3.90.226.10">
    <property type="entry name" value="2-enoyl-CoA Hydratase, Chain A, domain 1"/>
    <property type="match status" value="1"/>
</dbReference>
<dbReference type="Gene3D" id="6.20.330.10">
    <property type="match status" value="1"/>
</dbReference>
<evidence type="ECO:0000256" key="5">
    <source>
        <dbReference type="SAM" id="MobiDB-lite"/>
    </source>
</evidence>
<evidence type="ECO:0000256" key="4">
    <source>
        <dbReference type="ARBA" id="ARBA00022825"/>
    </source>
</evidence>
<dbReference type="PANTHER" id="PTHR42987">
    <property type="entry name" value="PEPTIDASE S49"/>
    <property type="match status" value="1"/>
</dbReference>